<dbReference type="GO" id="GO:0042597">
    <property type="term" value="C:periplasmic space"/>
    <property type="evidence" value="ECO:0007669"/>
    <property type="project" value="UniProtKB-SubCell"/>
</dbReference>
<dbReference type="EMBL" id="CP022194">
    <property type="protein sequence ID" value="AWI86718.1"/>
    <property type="molecule type" value="Genomic_DNA"/>
</dbReference>
<dbReference type="SUPFAM" id="SSF48230">
    <property type="entry name" value="Chondroitin AC/alginate lyase"/>
    <property type="match status" value="1"/>
</dbReference>
<dbReference type="AlphaFoldDB" id="A0A2U8HLQ3"/>
<dbReference type="InterPro" id="IPR012480">
    <property type="entry name" value="Hepar_II_III_C"/>
</dbReference>
<keyword evidence="2" id="KW-0732">Signal</keyword>
<gene>
    <name evidence="6" type="ORF">CEW88_23420</name>
</gene>
<keyword evidence="6" id="KW-0614">Plasmid</keyword>
<dbReference type="OrthoDB" id="9763014at2"/>
<dbReference type="Pfam" id="PF07940">
    <property type="entry name" value="Hepar_II_III_C"/>
    <property type="match status" value="1"/>
</dbReference>
<evidence type="ECO:0000313" key="6">
    <source>
        <dbReference type="EMBL" id="AWI86718.1"/>
    </source>
</evidence>
<dbReference type="Gene3D" id="1.50.10.100">
    <property type="entry name" value="Chondroitin AC/alginate lyase"/>
    <property type="match status" value="1"/>
</dbReference>
<feature type="domain" description="Heparinase II/III-like C-terminal" evidence="5">
    <location>
        <begin position="349"/>
        <end position="573"/>
    </location>
</feature>
<dbReference type="RefSeq" id="WP_108970814.1">
    <property type="nucleotide sequence ID" value="NZ_CP022194.1"/>
</dbReference>
<dbReference type="InterPro" id="IPR008929">
    <property type="entry name" value="Chondroitin_lyas"/>
</dbReference>
<dbReference type="PANTHER" id="PTHR39210">
    <property type="entry name" value="HEPARIN-SULFATE LYASE"/>
    <property type="match status" value="1"/>
</dbReference>
<comment type="subcellular location">
    <subcellularLocation>
        <location evidence="1">Periplasm</location>
    </subcellularLocation>
</comment>
<dbReference type="PANTHER" id="PTHR39210:SF1">
    <property type="entry name" value="HEPARIN-SULFATE LYASE"/>
    <property type="match status" value="1"/>
</dbReference>
<evidence type="ECO:0000313" key="7">
    <source>
        <dbReference type="Proteomes" id="UP000244915"/>
    </source>
</evidence>
<keyword evidence="4" id="KW-0456">Lyase</keyword>
<evidence type="ECO:0000256" key="1">
    <source>
        <dbReference type="ARBA" id="ARBA00004418"/>
    </source>
</evidence>
<dbReference type="Gene3D" id="2.70.98.70">
    <property type="match status" value="1"/>
</dbReference>
<evidence type="ECO:0000256" key="2">
    <source>
        <dbReference type="ARBA" id="ARBA00022729"/>
    </source>
</evidence>
<evidence type="ECO:0000256" key="3">
    <source>
        <dbReference type="ARBA" id="ARBA00022764"/>
    </source>
</evidence>
<geneLocation type="plasmid" evidence="6 7">
    <name>unnamed4</name>
</geneLocation>
<sequence>MSRLDKIRVMALAVSRLSPRMCLFMGRRVLRNKLAPRFPDAYARRLARIEQDLPAIGMPQALSPGLLGMAEFYCAEYRHMLEGALEGRITLHGRCVDFGAPGKVDWTHVVPEEGDHQMWRVKLGHMGFLCPMMLEGGPAHHNAVGTYVRTSAGIRPGAPGTFRGFWFPYGASHRVLSVGSGLLVCRHRAAQDTAPALPEAVDQDLAALLRRNVAFILDNIEHELCNNHVERNLAALCLYFSHVDRVPAEIATRLERDIAALLDATLLDDGCQIERSPMYQGLSLASLGVMAEAPFLSAALRARLAASRDRVAQVFAALCLPDGEVALFNDAWHGEVPHWTGPPAPDGRILLPDGGYGRLGWDGDVCLMDAGALGPRWNPGHGHADFLSVEIALAGRRLVVDPGTSRYNTGPERERERSAAAHNGPIWQGHEPVDFYGCFKVGRMAAAILTPAAALPDDQTMQGRFRDGPGTLSRTVRQFPGQGFLVIDQWSAPQPAGQVTWLIPGTWHRQDAAPSEAPAAAAVLALRHEDGTAAWIEVLSPVVSSAVTADICASHYGHVTPAHALTLHPEADRGHLITWIGHAAPEPLVHAEAARLLDGLGALS</sequence>
<protein>
    <recommendedName>
        <fullName evidence="5">Heparinase II/III-like C-terminal domain-containing protein</fullName>
    </recommendedName>
</protein>
<evidence type="ECO:0000256" key="4">
    <source>
        <dbReference type="ARBA" id="ARBA00023239"/>
    </source>
</evidence>
<reference evidence="6 7" key="1">
    <citation type="submission" date="2017-06" db="EMBL/GenBank/DDBJ databases">
        <title>Yangia sp. YSBP01 complete genome sequence.</title>
        <authorList>
            <person name="Woo J.-H."/>
            <person name="Kim H.-S."/>
        </authorList>
    </citation>
    <scope>NUCLEOTIDE SEQUENCE [LARGE SCALE GENOMIC DNA]</scope>
    <source>
        <strain evidence="6 7">YSBP01</strain>
        <plasmid evidence="6 7">unnamed4</plasmid>
    </source>
</reference>
<evidence type="ECO:0000259" key="5">
    <source>
        <dbReference type="Pfam" id="PF07940"/>
    </source>
</evidence>
<dbReference type="Proteomes" id="UP000244915">
    <property type="component" value="Plasmid unnamed4"/>
</dbReference>
<name>A0A2U8HLQ3_9RHOB</name>
<proteinExistence type="predicted"/>
<organism evidence="6 7">
    <name type="scientific">Alloyangia pacifica</name>
    <dbReference type="NCBI Taxonomy" id="311180"/>
    <lineage>
        <taxon>Bacteria</taxon>
        <taxon>Pseudomonadati</taxon>
        <taxon>Pseudomonadota</taxon>
        <taxon>Alphaproteobacteria</taxon>
        <taxon>Rhodobacterales</taxon>
        <taxon>Roseobacteraceae</taxon>
        <taxon>Alloyangia</taxon>
    </lineage>
</organism>
<keyword evidence="3" id="KW-0574">Periplasm</keyword>
<accession>A0A2U8HLQ3</accession>
<dbReference type="KEGG" id="ypac:CEW88_23420"/>
<dbReference type="GO" id="GO:0016829">
    <property type="term" value="F:lyase activity"/>
    <property type="evidence" value="ECO:0007669"/>
    <property type="project" value="UniProtKB-KW"/>
</dbReference>